<protein>
    <submittedName>
        <fullName evidence="3">DDE-type integrase/transposase/recombinase</fullName>
    </submittedName>
</protein>
<dbReference type="GO" id="GO:0015074">
    <property type="term" value="P:DNA integration"/>
    <property type="evidence" value="ECO:0007669"/>
    <property type="project" value="InterPro"/>
</dbReference>
<evidence type="ECO:0000313" key="3">
    <source>
        <dbReference type="EMBL" id="QWZ07715.1"/>
    </source>
</evidence>
<sequence length="334" mass="37544">MSLSPVTGTAPDLKEAVLATLLRIKDTEDEVSNEDVRRAAKVMGVHERTVRRMVARGYVHKPRDRWEPNEEFTEMLVRGQGSIARIHETLTERGDDPGCHVRTMQRYAEKHYDQRVLAGARGGYEALRAGLPTLDRHYEHINDEWAMDHTKLQIWCLMPDGTIEKPWMTTIIDAASRMILACTVGPYTPSIEEDVETIAVAGVGWIEDEVRVGGQPVVIRSDRGGDLVSRAMTVGLLKEGTRRKYAEAYHPNQNGMIERWHRTIKEELVPFIEGRDRKKWTPSDPRTASVPSPADQVLPPRDRPTQGSEVATQVQLQAPAPQPGRADAVRPLGR</sequence>
<evidence type="ECO:0000313" key="4">
    <source>
        <dbReference type="Proteomes" id="UP000683575"/>
    </source>
</evidence>
<name>A0A975XZS4_9ACTN</name>
<dbReference type="AlphaFoldDB" id="A0A975XZS4"/>
<feature type="domain" description="Integrase catalytic" evidence="2">
    <location>
        <begin position="128"/>
        <end position="319"/>
    </location>
</feature>
<dbReference type="EMBL" id="CP077062">
    <property type="protein sequence ID" value="QWZ07715.1"/>
    <property type="molecule type" value="Genomic_DNA"/>
</dbReference>
<accession>A0A975XZS4</accession>
<dbReference type="PROSITE" id="PS50994">
    <property type="entry name" value="INTEGRASE"/>
    <property type="match status" value="1"/>
</dbReference>
<organism evidence="3 4">
    <name type="scientific">Nocardioides panacis</name>
    <dbReference type="NCBI Taxonomy" id="2849501"/>
    <lineage>
        <taxon>Bacteria</taxon>
        <taxon>Bacillati</taxon>
        <taxon>Actinomycetota</taxon>
        <taxon>Actinomycetes</taxon>
        <taxon>Propionibacteriales</taxon>
        <taxon>Nocardioidaceae</taxon>
        <taxon>Nocardioides</taxon>
    </lineage>
</organism>
<evidence type="ECO:0000256" key="1">
    <source>
        <dbReference type="SAM" id="MobiDB-lite"/>
    </source>
</evidence>
<reference evidence="3" key="1">
    <citation type="submission" date="2021-06" db="EMBL/GenBank/DDBJ databases">
        <title>Complete genome sequence of Nocardioides sp. G188.</title>
        <authorList>
            <person name="Im W.-T."/>
        </authorList>
    </citation>
    <scope>NUCLEOTIDE SEQUENCE</scope>
    <source>
        <strain evidence="3">G188</strain>
    </source>
</reference>
<dbReference type="InterPro" id="IPR001584">
    <property type="entry name" value="Integrase_cat-core"/>
</dbReference>
<proteinExistence type="predicted"/>
<dbReference type="KEGG" id="nps:KRR39_20345"/>
<gene>
    <name evidence="3" type="ORF">KRR39_20345</name>
</gene>
<dbReference type="Proteomes" id="UP000683575">
    <property type="component" value="Chromosome"/>
</dbReference>
<evidence type="ECO:0000259" key="2">
    <source>
        <dbReference type="PROSITE" id="PS50994"/>
    </source>
</evidence>
<keyword evidence="4" id="KW-1185">Reference proteome</keyword>
<feature type="compositionally biased region" description="Polar residues" evidence="1">
    <location>
        <begin position="305"/>
        <end position="316"/>
    </location>
</feature>
<feature type="region of interest" description="Disordered" evidence="1">
    <location>
        <begin position="276"/>
        <end position="334"/>
    </location>
</feature>